<dbReference type="Pfam" id="PF14771">
    <property type="entry name" value="DUF4476"/>
    <property type="match status" value="2"/>
</dbReference>
<evidence type="ECO:0000313" key="3">
    <source>
        <dbReference type="EMBL" id="EEN65426.1"/>
    </source>
</evidence>
<accession>C3Y314</accession>
<organism>
    <name type="scientific">Branchiostoma floridae</name>
    <name type="common">Florida lancelet</name>
    <name type="synonym">Amphioxus</name>
    <dbReference type="NCBI Taxonomy" id="7739"/>
    <lineage>
        <taxon>Eukaryota</taxon>
        <taxon>Metazoa</taxon>
        <taxon>Chordata</taxon>
        <taxon>Cephalochordata</taxon>
        <taxon>Leptocardii</taxon>
        <taxon>Amphioxiformes</taxon>
        <taxon>Branchiostomatidae</taxon>
        <taxon>Branchiostoma</taxon>
    </lineage>
</organism>
<evidence type="ECO:0000256" key="1">
    <source>
        <dbReference type="SAM" id="MobiDB-lite"/>
    </source>
</evidence>
<dbReference type="AlphaFoldDB" id="C3Y314"/>
<feature type="domain" description="DUF4476" evidence="2">
    <location>
        <begin position="107"/>
        <end position="169"/>
    </location>
</feature>
<sequence length="188" mass="21012">MDTAGFKQLQRQLEQRLCPMTCAEAADVLEAVSYSDKMQILEIISRSVTDASSGFKHIEDQFNSRSEKSMAKEMMSRASENLTAKAKERDDLGGPAASSRAQHTVGMDERSFSQLEQKLKSALFIEDKLAVLSQSKGSFSADQVYRVFQTLPQVHDEIKALRALQETTVHLLDQSQAALQLQTLIRSR</sequence>
<gene>
    <name evidence="3" type="ORF">BRAFLDRAFT_86519</name>
</gene>
<dbReference type="PANTHER" id="PTHR14880:SF2">
    <property type="entry name" value="PROLINE AND SERINE-RICH PROTEIN 1"/>
    <property type="match status" value="1"/>
</dbReference>
<feature type="region of interest" description="Disordered" evidence="1">
    <location>
        <begin position="84"/>
        <end position="107"/>
    </location>
</feature>
<protein>
    <recommendedName>
        <fullName evidence="2">DUF4476 domain-containing protein</fullName>
    </recommendedName>
</protein>
<dbReference type="InterPro" id="IPR042616">
    <property type="entry name" value="PROSER1"/>
</dbReference>
<dbReference type="InParanoid" id="C3Y314"/>
<dbReference type="EMBL" id="GG666482">
    <property type="protein sequence ID" value="EEN65426.1"/>
    <property type="molecule type" value="Genomic_DNA"/>
</dbReference>
<feature type="domain" description="DUF4476" evidence="2">
    <location>
        <begin position="7"/>
        <end position="75"/>
    </location>
</feature>
<dbReference type="PANTHER" id="PTHR14880">
    <property type="entry name" value="PROLINE AND SERINE-RICH PROTEIN 1"/>
    <property type="match status" value="1"/>
</dbReference>
<dbReference type="InterPro" id="IPR028011">
    <property type="entry name" value="DUF4476"/>
</dbReference>
<evidence type="ECO:0000259" key="2">
    <source>
        <dbReference type="Pfam" id="PF14771"/>
    </source>
</evidence>
<reference evidence="3" key="1">
    <citation type="journal article" date="2008" name="Nature">
        <title>The amphioxus genome and the evolution of the chordate karyotype.</title>
        <authorList>
            <consortium name="US DOE Joint Genome Institute (JGI-PGF)"/>
            <person name="Putnam N.H."/>
            <person name="Butts T."/>
            <person name="Ferrier D.E.K."/>
            <person name="Furlong R.F."/>
            <person name="Hellsten U."/>
            <person name="Kawashima T."/>
            <person name="Robinson-Rechavi M."/>
            <person name="Shoguchi E."/>
            <person name="Terry A."/>
            <person name="Yu J.-K."/>
            <person name="Benito-Gutierrez E.L."/>
            <person name="Dubchak I."/>
            <person name="Garcia-Fernandez J."/>
            <person name="Gibson-Brown J.J."/>
            <person name="Grigoriev I.V."/>
            <person name="Horton A.C."/>
            <person name="de Jong P.J."/>
            <person name="Jurka J."/>
            <person name="Kapitonov V.V."/>
            <person name="Kohara Y."/>
            <person name="Kuroki Y."/>
            <person name="Lindquist E."/>
            <person name="Lucas S."/>
            <person name="Osoegawa K."/>
            <person name="Pennacchio L.A."/>
            <person name="Salamov A.A."/>
            <person name="Satou Y."/>
            <person name="Sauka-Spengler T."/>
            <person name="Schmutz J."/>
            <person name="Shin-I T."/>
            <person name="Toyoda A."/>
            <person name="Bronner-Fraser M."/>
            <person name="Fujiyama A."/>
            <person name="Holland L.Z."/>
            <person name="Holland P.W.H."/>
            <person name="Satoh N."/>
            <person name="Rokhsar D.S."/>
        </authorList>
    </citation>
    <scope>NUCLEOTIDE SEQUENCE [LARGE SCALE GENOMIC DNA]</scope>
    <source>
        <strain evidence="3">S238N-H82</strain>
        <tissue evidence="3">Testes</tissue>
    </source>
</reference>
<proteinExistence type="predicted"/>
<name>C3Y314_BRAFL</name>